<dbReference type="EMBL" id="VXIT01000005">
    <property type="protein sequence ID" value="KAA6412601.1"/>
    <property type="molecule type" value="Genomic_DNA"/>
</dbReference>
<reference evidence="4 5" key="1">
    <citation type="submission" date="2019-09" db="EMBL/GenBank/DDBJ databases">
        <title>The hologenome of the rock-dwelling lichen Lasallia pustulata.</title>
        <authorList>
            <person name="Greshake Tzovaras B."/>
            <person name="Segers F."/>
            <person name="Bicker A."/>
            <person name="Dal Grande F."/>
            <person name="Otte J."/>
            <person name="Hankeln T."/>
            <person name="Schmitt I."/>
            <person name="Ebersberger I."/>
        </authorList>
    </citation>
    <scope>NUCLEOTIDE SEQUENCE [LARGE SCALE GENOMIC DNA]</scope>
    <source>
        <strain evidence="4">A1-1</strain>
    </source>
</reference>
<protein>
    <recommendedName>
        <fullName evidence="3">Brl1/Brr6 domain-containing protein</fullName>
    </recommendedName>
</protein>
<dbReference type="SMART" id="SM01042">
    <property type="entry name" value="Brr6_like_C_C"/>
    <property type="match status" value="1"/>
</dbReference>
<feature type="transmembrane region" description="Helical" evidence="2">
    <location>
        <begin position="262"/>
        <end position="283"/>
    </location>
</feature>
<dbReference type="OrthoDB" id="5961at2759"/>
<feature type="compositionally biased region" description="Polar residues" evidence="1">
    <location>
        <begin position="114"/>
        <end position="123"/>
    </location>
</feature>
<feature type="compositionally biased region" description="Polar residues" evidence="1">
    <location>
        <begin position="138"/>
        <end position="154"/>
    </location>
</feature>
<organism evidence="4 5">
    <name type="scientific">Lasallia pustulata</name>
    <dbReference type="NCBI Taxonomy" id="136370"/>
    <lineage>
        <taxon>Eukaryota</taxon>
        <taxon>Fungi</taxon>
        <taxon>Dikarya</taxon>
        <taxon>Ascomycota</taxon>
        <taxon>Pezizomycotina</taxon>
        <taxon>Lecanoromycetes</taxon>
        <taxon>OSLEUM clade</taxon>
        <taxon>Umbilicariomycetidae</taxon>
        <taxon>Umbilicariales</taxon>
        <taxon>Umbilicariaceae</taxon>
        <taxon>Lasallia</taxon>
    </lineage>
</organism>
<dbReference type="AlphaFoldDB" id="A0A5M8PVA7"/>
<accession>A0A5M8PVA7</accession>
<dbReference type="PANTHER" id="PTHR28136:SF1">
    <property type="entry name" value="NUCLEUS EXPORT PROTEIN BRL1"/>
    <property type="match status" value="1"/>
</dbReference>
<comment type="caution">
    <text evidence="4">The sequence shown here is derived from an EMBL/GenBank/DDBJ whole genome shotgun (WGS) entry which is preliminary data.</text>
</comment>
<evidence type="ECO:0000313" key="4">
    <source>
        <dbReference type="EMBL" id="KAA6412601.1"/>
    </source>
</evidence>
<keyword evidence="2" id="KW-0472">Membrane</keyword>
<gene>
    <name evidence="4" type="ORF">FRX48_03592</name>
</gene>
<feature type="transmembrane region" description="Helical" evidence="2">
    <location>
        <begin position="370"/>
        <end position="391"/>
    </location>
</feature>
<feature type="compositionally biased region" description="Basic and acidic residues" evidence="1">
    <location>
        <begin position="198"/>
        <end position="227"/>
    </location>
</feature>
<feature type="compositionally biased region" description="Basic and acidic residues" evidence="1">
    <location>
        <begin position="176"/>
        <end position="187"/>
    </location>
</feature>
<dbReference type="InterPro" id="IPR018767">
    <property type="entry name" value="Brl1/Brr6_dom"/>
</dbReference>
<dbReference type="InterPro" id="IPR040202">
    <property type="entry name" value="Brl1/Brr6"/>
</dbReference>
<dbReference type="Pfam" id="PF10104">
    <property type="entry name" value="Brr6_like_C_C"/>
    <property type="match status" value="1"/>
</dbReference>
<name>A0A5M8PVA7_9LECA</name>
<evidence type="ECO:0000259" key="3">
    <source>
        <dbReference type="SMART" id="SM01042"/>
    </source>
</evidence>
<feature type="compositionally biased region" description="Low complexity" evidence="1">
    <location>
        <begin position="63"/>
        <end position="84"/>
    </location>
</feature>
<dbReference type="GO" id="GO:0006998">
    <property type="term" value="P:nuclear envelope organization"/>
    <property type="evidence" value="ECO:0007669"/>
    <property type="project" value="InterPro"/>
</dbReference>
<sequence>MDKRTNESPMDFEWQSGRGPVDKNSSFMRNINNSQSQHAMLGQKRTFSSFDSPQKPQTPWREPGTPSTPSLFSLPPAPTSTIFPSPSPSKPMTDYFRKPSFTTPRQIMVDFSSGPENLSSPENADNDDTPEKPRQDGITLTKTDGTMQYFTGNKTTEKKERALGLFSKYTTPGRGEIPRGKHSDAIARRVHKRRRHDPPRDTRLAPRRSSSDSDSEPHSRPSSRESASKQPRPPPPSEAGLIPSVLHFLETHPRLPHILSLYAQYFFNLFLMLVCVYAIYAFWSTVRSDVDRKSEEEASVSAAEIAVCAKHYLDNQCSPPQRVPALAAVCEGWERCMNRDPDAVGRARVSARTFAEILNSFVEPISYKTLIFILTPILGCFAISNLAFGFFRNRPPPPPQMAYMQPPPPAHPAQMRYPGGNHYQYENHAVDVPWQAIEGDRAMQTPLKRVGYR</sequence>
<feature type="compositionally biased region" description="Basic residues" evidence="1">
    <location>
        <begin position="188"/>
        <end position="197"/>
    </location>
</feature>
<evidence type="ECO:0000256" key="2">
    <source>
        <dbReference type="SAM" id="Phobius"/>
    </source>
</evidence>
<feature type="region of interest" description="Disordered" evidence="1">
    <location>
        <begin position="1"/>
        <end position="239"/>
    </location>
</feature>
<feature type="compositionally biased region" description="Polar residues" evidence="1">
    <location>
        <begin position="23"/>
        <end position="38"/>
    </location>
</feature>
<keyword evidence="2" id="KW-0812">Transmembrane</keyword>
<dbReference type="Proteomes" id="UP000324767">
    <property type="component" value="Unassembled WGS sequence"/>
</dbReference>
<evidence type="ECO:0000256" key="1">
    <source>
        <dbReference type="SAM" id="MobiDB-lite"/>
    </source>
</evidence>
<keyword evidence="2" id="KW-1133">Transmembrane helix</keyword>
<dbReference type="GO" id="GO:0031965">
    <property type="term" value="C:nuclear membrane"/>
    <property type="evidence" value="ECO:0007669"/>
    <property type="project" value="InterPro"/>
</dbReference>
<feature type="compositionally biased region" description="Polar residues" evidence="1">
    <location>
        <begin position="45"/>
        <end position="57"/>
    </location>
</feature>
<evidence type="ECO:0000313" key="5">
    <source>
        <dbReference type="Proteomes" id="UP000324767"/>
    </source>
</evidence>
<feature type="domain" description="Brl1/Brr6" evidence="3">
    <location>
        <begin position="259"/>
        <end position="392"/>
    </location>
</feature>
<proteinExistence type="predicted"/>
<dbReference type="PANTHER" id="PTHR28136">
    <property type="entry name" value="NUCLEUS EXPORT PROTEIN BRR6"/>
    <property type="match status" value="1"/>
</dbReference>
<dbReference type="GO" id="GO:0055088">
    <property type="term" value="P:lipid homeostasis"/>
    <property type="evidence" value="ECO:0007669"/>
    <property type="project" value="InterPro"/>
</dbReference>